<protein>
    <recommendedName>
        <fullName evidence="1">uroporphyrinogen-III C-methyltransferase</fullName>
        <ecNumber evidence="1">2.1.1.107</ecNumber>
    </recommendedName>
</protein>
<dbReference type="PANTHER" id="PTHR45790:SF3">
    <property type="entry name" value="S-ADENOSYL-L-METHIONINE-DEPENDENT UROPORPHYRINOGEN III METHYLTRANSFERASE, CHLOROPLASTIC"/>
    <property type="match status" value="1"/>
</dbReference>
<dbReference type="Proteomes" id="UP000191901">
    <property type="component" value="Chromosome"/>
</dbReference>
<dbReference type="PROSITE" id="PS00839">
    <property type="entry name" value="SUMT_1"/>
    <property type="match status" value="1"/>
</dbReference>
<evidence type="ECO:0000256" key="8">
    <source>
        <dbReference type="RuleBase" id="RU003960"/>
    </source>
</evidence>
<dbReference type="InterPro" id="IPR003754">
    <property type="entry name" value="4pyrrol_synth_uPrphyn_synth"/>
</dbReference>
<dbReference type="Gene3D" id="3.40.50.10090">
    <property type="match status" value="2"/>
</dbReference>
<dbReference type="Pfam" id="PF00590">
    <property type="entry name" value="TP_methylase"/>
    <property type="match status" value="1"/>
</dbReference>
<feature type="domain" description="Tetrapyrrole methylase" evidence="9">
    <location>
        <begin position="32"/>
        <end position="235"/>
    </location>
</feature>
<reference evidence="11 12" key="1">
    <citation type="journal article" date="2016" name="Biochim. Biophys. Acta">
        <title>Characterization of red-shifted phycobilisomes isolated from the chlorophyll f-containing cyanobacterium Halomicronema hongdechloris.</title>
        <authorList>
            <person name="Li Y."/>
            <person name="Lin Y."/>
            <person name="Garvey C.J."/>
            <person name="Birch D."/>
            <person name="Corkery R.W."/>
            <person name="Loughlin P.C."/>
            <person name="Scheer H."/>
            <person name="Willows R.D."/>
            <person name="Chen M."/>
        </authorList>
    </citation>
    <scope>NUCLEOTIDE SEQUENCE [LARGE SCALE GENOMIC DNA]</scope>
    <source>
        <strain evidence="11 12">C2206</strain>
    </source>
</reference>
<dbReference type="Gene3D" id="3.40.1010.10">
    <property type="entry name" value="Cobalt-precorrin-4 Transmethylase, Domain 1"/>
    <property type="match status" value="1"/>
</dbReference>
<evidence type="ECO:0000259" key="10">
    <source>
        <dbReference type="Pfam" id="PF02602"/>
    </source>
</evidence>
<evidence type="ECO:0000259" key="9">
    <source>
        <dbReference type="Pfam" id="PF00590"/>
    </source>
</evidence>
<evidence type="ECO:0000256" key="6">
    <source>
        <dbReference type="ARBA" id="ARBA00023444"/>
    </source>
</evidence>
<organism evidence="11 12">
    <name type="scientific">Halomicronema hongdechloris C2206</name>
    <dbReference type="NCBI Taxonomy" id="1641165"/>
    <lineage>
        <taxon>Bacteria</taxon>
        <taxon>Bacillati</taxon>
        <taxon>Cyanobacteriota</taxon>
        <taxon>Cyanophyceae</taxon>
        <taxon>Nodosilineales</taxon>
        <taxon>Nodosilineaceae</taxon>
        <taxon>Halomicronema</taxon>
    </lineage>
</organism>
<dbReference type="AlphaFoldDB" id="A0A1Z3HQS3"/>
<dbReference type="InterPro" id="IPR003043">
    <property type="entry name" value="Uropor_MeTrfase_CS"/>
</dbReference>
<gene>
    <name evidence="11" type="ORF">XM38_036270</name>
</gene>
<keyword evidence="12" id="KW-1185">Reference proteome</keyword>
<dbReference type="GO" id="GO:0019354">
    <property type="term" value="P:siroheme biosynthetic process"/>
    <property type="evidence" value="ECO:0007669"/>
    <property type="project" value="InterPro"/>
</dbReference>
<evidence type="ECO:0000256" key="7">
    <source>
        <dbReference type="ARBA" id="ARBA00054030"/>
    </source>
</evidence>
<dbReference type="GO" id="GO:0004852">
    <property type="term" value="F:uroporphyrinogen-III synthase activity"/>
    <property type="evidence" value="ECO:0007669"/>
    <property type="project" value="InterPro"/>
</dbReference>
<accession>A0A1Z3HQS3</accession>
<dbReference type="InterPro" id="IPR014777">
    <property type="entry name" value="4pyrrole_Mease_sub1"/>
</dbReference>
<dbReference type="EMBL" id="CP021983">
    <property type="protein sequence ID" value="ASC72669.1"/>
    <property type="molecule type" value="Genomic_DNA"/>
</dbReference>
<feature type="domain" description="Tetrapyrrole biosynthesis uroporphyrinogen III synthase" evidence="10">
    <location>
        <begin position="307"/>
        <end position="540"/>
    </location>
</feature>
<sequence length="550" mass="59243">MACLVQGSLVRQQSGMMETMGHRWEAMKRTGKVYVVGAGPGDMAYLTLRGYTLLRQAQVLVHDALVDERLLAELPSGCDRIDVGKRGGRPSPSQEEIDQLLVQRAQAGKRVVRLKGGDPFIFGRTTSEVQALRQAGCDVEVIPGISSALAAPLLAGIPLTDAVLSHGFAVMTAHDLESLDWPTLAQTQTLVLLMATRRLPEILEQLRQAGKRPETPIAVIRWAGHPQQQVWTGTLLSILQQTKGQSLSPAVVVIGEVVGLRTYLMPSSPTAPLETHCMSKEMETMTAQAPLAGKTVVVTQSAGQSSQFSGYLRRQGATVLEMPALEIRPPSSWQALDDAIASLATVDWLILTSANAVTYFLDRLQHQGHDLRALAGLKIAVVGKKTAQVLQTRGLHADFTPPDFIADSLADTFPEPVQGLTLLFPRVESGGREVLVRAFSDAGAQVLEVPAYESGCPPEPDPQVIQALQQGAVDCLTFASSKTVRHAAQLLEQGLGPEWPTHLPGVCLASIGPKTSETCYQVFGRVDVEAQEYTLEGLTQALVQVLGESR</sequence>
<dbReference type="InterPro" id="IPR014776">
    <property type="entry name" value="4pyrrole_Mease_sub2"/>
</dbReference>
<dbReference type="InterPro" id="IPR000878">
    <property type="entry name" value="4pyrrol_Mease"/>
</dbReference>
<evidence type="ECO:0000313" key="11">
    <source>
        <dbReference type="EMBL" id="ASC72669.1"/>
    </source>
</evidence>
<dbReference type="NCBIfam" id="NF004790">
    <property type="entry name" value="PRK06136.1"/>
    <property type="match status" value="1"/>
</dbReference>
<dbReference type="InterPro" id="IPR050161">
    <property type="entry name" value="Siro_Cobalamin_biosynth"/>
</dbReference>
<dbReference type="KEGG" id="hhg:XM38_036270"/>
<dbReference type="SUPFAM" id="SSF69618">
    <property type="entry name" value="HemD-like"/>
    <property type="match status" value="1"/>
</dbReference>
<evidence type="ECO:0000256" key="4">
    <source>
        <dbReference type="ARBA" id="ARBA00022691"/>
    </source>
</evidence>
<comment type="similarity">
    <text evidence="8">Belongs to the precorrin methyltransferase family.</text>
</comment>
<evidence type="ECO:0000256" key="5">
    <source>
        <dbReference type="ARBA" id="ARBA00023244"/>
    </source>
</evidence>
<name>A0A1Z3HQS3_9CYAN</name>
<dbReference type="PANTHER" id="PTHR45790">
    <property type="entry name" value="SIROHEME SYNTHASE-RELATED"/>
    <property type="match status" value="1"/>
</dbReference>
<evidence type="ECO:0000256" key="3">
    <source>
        <dbReference type="ARBA" id="ARBA00022679"/>
    </source>
</evidence>
<dbReference type="InterPro" id="IPR006366">
    <property type="entry name" value="CobA/CysG_C"/>
</dbReference>
<keyword evidence="4" id="KW-0949">S-adenosyl-L-methionine</keyword>
<dbReference type="CDD" id="cd11642">
    <property type="entry name" value="SUMT"/>
    <property type="match status" value="1"/>
</dbReference>
<dbReference type="InterPro" id="IPR035996">
    <property type="entry name" value="4pyrrol_Methylase_sf"/>
</dbReference>
<dbReference type="GO" id="GO:0004851">
    <property type="term" value="F:uroporphyrin-III C-methyltransferase activity"/>
    <property type="evidence" value="ECO:0007669"/>
    <property type="project" value="UniProtKB-EC"/>
</dbReference>
<dbReference type="CDD" id="cd06578">
    <property type="entry name" value="HemD"/>
    <property type="match status" value="1"/>
</dbReference>
<evidence type="ECO:0000313" key="12">
    <source>
        <dbReference type="Proteomes" id="UP000191901"/>
    </source>
</evidence>
<dbReference type="PROSITE" id="PS00840">
    <property type="entry name" value="SUMT_2"/>
    <property type="match status" value="1"/>
</dbReference>
<dbReference type="Gene3D" id="3.30.950.10">
    <property type="entry name" value="Methyltransferase, Cobalt-precorrin-4 Transmethylase, Domain 2"/>
    <property type="match status" value="1"/>
</dbReference>
<dbReference type="FunFam" id="3.40.1010.10:FF:000001">
    <property type="entry name" value="Siroheme synthase"/>
    <property type="match status" value="1"/>
</dbReference>
<dbReference type="SUPFAM" id="SSF53790">
    <property type="entry name" value="Tetrapyrrole methylase"/>
    <property type="match status" value="1"/>
</dbReference>
<dbReference type="GO" id="GO:0032259">
    <property type="term" value="P:methylation"/>
    <property type="evidence" value="ECO:0007669"/>
    <property type="project" value="UniProtKB-KW"/>
</dbReference>
<evidence type="ECO:0000256" key="1">
    <source>
        <dbReference type="ARBA" id="ARBA00012162"/>
    </source>
</evidence>
<dbReference type="EC" id="2.1.1.107" evidence="1"/>
<keyword evidence="5" id="KW-0627">Porphyrin biosynthesis</keyword>
<evidence type="ECO:0000256" key="2">
    <source>
        <dbReference type="ARBA" id="ARBA00022603"/>
    </source>
</evidence>
<comment type="pathway">
    <text evidence="6">Porphyrin-containing compound metabolism.</text>
</comment>
<keyword evidence="3 8" id="KW-0808">Transferase</keyword>
<proteinExistence type="inferred from homology"/>
<dbReference type="Pfam" id="PF02602">
    <property type="entry name" value="HEM4"/>
    <property type="match status" value="1"/>
</dbReference>
<dbReference type="InterPro" id="IPR036108">
    <property type="entry name" value="4pyrrol_syn_uPrphyn_synt_sf"/>
</dbReference>
<comment type="function">
    <text evidence="7">Catalyzes the two successive C-2 and C-7 methylation reactions involved in the conversion of uroporphyrinogen III to precorrin-2 via the intermediate formation of precorrin-1. It is a step in the biosynthesis of both cobalamin (vitamin B12) and siroheme.</text>
</comment>
<keyword evidence="2 8" id="KW-0489">Methyltransferase</keyword>
<dbReference type="NCBIfam" id="TIGR01469">
    <property type="entry name" value="cobA_cysG_Cterm"/>
    <property type="match status" value="1"/>
</dbReference>